<comment type="caution">
    <text evidence="2">The sequence shown here is derived from an EMBL/GenBank/DDBJ whole genome shotgun (WGS) entry which is preliminary data.</text>
</comment>
<organism evidence="2 3">
    <name type="scientific">Fredinandcohnia quinoae</name>
    <dbReference type="NCBI Taxonomy" id="2918902"/>
    <lineage>
        <taxon>Bacteria</taxon>
        <taxon>Bacillati</taxon>
        <taxon>Bacillota</taxon>
        <taxon>Bacilli</taxon>
        <taxon>Bacillales</taxon>
        <taxon>Bacillaceae</taxon>
        <taxon>Fredinandcohnia</taxon>
    </lineage>
</organism>
<evidence type="ECO:0000313" key="2">
    <source>
        <dbReference type="EMBL" id="MCH1625674.1"/>
    </source>
</evidence>
<evidence type="ECO:0000313" key="3">
    <source>
        <dbReference type="Proteomes" id="UP001431131"/>
    </source>
</evidence>
<dbReference type="RefSeq" id="WP_240255362.1">
    <property type="nucleotide sequence ID" value="NZ_JAKTTI010000013.1"/>
</dbReference>
<keyword evidence="3" id="KW-1185">Reference proteome</keyword>
<proteinExistence type="predicted"/>
<accession>A0AAW5EAA8</accession>
<evidence type="ECO:0000256" key="1">
    <source>
        <dbReference type="SAM" id="MobiDB-lite"/>
    </source>
</evidence>
<protein>
    <submittedName>
        <fullName evidence="2">Uncharacterized protein</fullName>
    </submittedName>
</protein>
<dbReference type="EMBL" id="JAKTTI010000013">
    <property type="protein sequence ID" value="MCH1625674.1"/>
    <property type="molecule type" value="Genomic_DNA"/>
</dbReference>
<dbReference type="AlphaFoldDB" id="A0AAW5EAA8"/>
<dbReference type="Proteomes" id="UP001431131">
    <property type="component" value="Unassembled WGS sequence"/>
</dbReference>
<sequence length="45" mass="5060">MKLGAKKIIGGNAKDFINEMKTENHSKSKNKFMKDAKAIAKKHTK</sequence>
<feature type="compositionally biased region" description="Basic and acidic residues" evidence="1">
    <location>
        <begin position="22"/>
        <end position="38"/>
    </location>
</feature>
<reference evidence="2" key="1">
    <citation type="submission" date="2022-02" db="EMBL/GenBank/DDBJ databases">
        <title>Fredinandcohnia quinoae sp. nov. isolated from Chenopodium quinoa seeds.</title>
        <authorList>
            <person name="Saati-Santamaria Z."/>
            <person name="Flores-Felix J.D."/>
            <person name="Igual J.M."/>
            <person name="Velazquez E."/>
            <person name="Garcia-Fraile P."/>
            <person name="Martinez-Molina E."/>
        </authorList>
    </citation>
    <scope>NUCLEOTIDE SEQUENCE</scope>
    <source>
        <strain evidence="2">SECRCQ15</strain>
    </source>
</reference>
<name>A0AAW5EAA8_9BACI</name>
<feature type="region of interest" description="Disordered" evidence="1">
    <location>
        <begin position="22"/>
        <end position="45"/>
    </location>
</feature>
<gene>
    <name evidence="2" type="ORF">MJG50_10060</name>
</gene>